<gene>
    <name evidence="21" type="ORF">NLS_LOCUS4678</name>
</gene>
<keyword evidence="22" id="KW-1185">Reference proteome</keyword>
<keyword evidence="5" id="KW-0328">Glycosyltransferase</keyword>
<evidence type="ECO:0000256" key="8">
    <source>
        <dbReference type="ARBA" id="ARBA00022741"/>
    </source>
</evidence>
<reference evidence="21 22" key="1">
    <citation type="submission" date="2018-08" db="EMBL/GenBank/DDBJ databases">
        <authorList>
            <person name="Laetsch R D."/>
            <person name="Stevens L."/>
            <person name="Kumar S."/>
            <person name="Blaxter L. M."/>
        </authorList>
    </citation>
    <scope>NUCLEOTIDE SEQUENCE [LARGE SCALE GENOMIC DNA]</scope>
</reference>
<evidence type="ECO:0000256" key="4">
    <source>
        <dbReference type="ARBA" id="ARBA00022598"/>
    </source>
</evidence>
<dbReference type="InterPro" id="IPR033705">
    <property type="entry name" value="Anticodon_Ia_Val"/>
</dbReference>
<dbReference type="PRINTS" id="PR00986">
    <property type="entry name" value="TRNASYNTHVAL"/>
</dbReference>
<dbReference type="NCBIfam" id="NF004349">
    <property type="entry name" value="PRK05729.1"/>
    <property type="match status" value="1"/>
</dbReference>
<dbReference type="GO" id="GO:0004832">
    <property type="term" value="F:valine-tRNA ligase activity"/>
    <property type="evidence" value="ECO:0007669"/>
    <property type="project" value="UniProtKB-EC"/>
</dbReference>
<keyword evidence="12 18" id="KW-1133">Transmembrane helix</keyword>
<feature type="domain" description="Methionyl/Valyl/Leucyl/Isoleucyl-tRNA synthetase anticodon-binding" evidence="20">
    <location>
        <begin position="678"/>
        <end position="826"/>
    </location>
</feature>
<proteinExistence type="inferred from homology"/>
<dbReference type="Pfam" id="PF08264">
    <property type="entry name" value="Anticodon_1"/>
    <property type="match status" value="1"/>
</dbReference>
<feature type="coiled-coil region" evidence="17">
    <location>
        <begin position="893"/>
        <end position="943"/>
    </location>
</feature>
<dbReference type="InterPro" id="IPR009080">
    <property type="entry name" value="tRNAsynth_Ia_anticodon-bd"/>
</dbReference>
<evidence type="ECO:0000259" key="20">
    <source>
        <dbReference type="Pfam" id="PF08264"/>
    </source>
</evidence>
<keyword evidence="4 16" id="KW-0436">Ligase</keyword>
<dbReference type="PROSITE" id="PS00178">
    <property type="entry name" value="AA_TRNA_LIGASE_I"/>
    <property type="match status" value="1"/>
</dbReference>
<dbReference type="Pfam" id="PF00133">
    <property type="entry name" value="tRNA-synt_1"/>
    <property type="match status" value="1"/>
</dbReference>
<evidence type="ECO:0000256" key="7">
    <source>
        <dbReference type="ARBA" id="ARBA00022692"/>
    </source>
</evidence>
<dbReference type="Gene3D" id="3.90.740.10">
    <property type="entry name" value="Valyl/Leucyl/Isoleucyl-tRNA synthetase, editing domain"/>
    <property type="match status" value="1"/>
</dbReference>
<dbReference type="EMBL" id="UYRX01000311">
    <property type="protein sequence ID" value="VDK79846.1"/>
    <property type="molecule type" value="Genomic_DNA"/>
</dbReference>
<evidence type="ECO:0000259" key="19">
    <source>
        <dbReference type="Pfam" id="PF00133"/>
    </source>
</evidence>
<keyword evidence="11 16" id="KW-0648">Protein biosynthesis</keyword>
<dbReference type="PANTHER" id="PTHR11946">
    <property type="entry name" value="VALYL-TRNA SYNTHETASES"/>
    <property type="match status" value="1"/>
</dbReference>
<dbReference type="GO" id="GO:0005829">
    <property type="term" value="C:cytosol"/>
    <property type="evidence" value="ECO:0007669"/>
    <property type="project" value="TreeGrafter"/>
</dbReference>
<evidence type="ECO:0000256" key="10">
    <source>
        <dbReference type="ARBA" id="ARBA00022840"/>
    </source>
</evidence>
<keyword evidence="8 16" id="KW-0547">Nucleotide-binding</keyword>
<dbReference type="InterPro" id="IPR009008">
    <property type="entry name" value="Val/Leu/Ile-tRNA-synth_edit"/>
</dbReference>
<evidence type="ECO:0000313" key="21">
    <source>
        <dbReference type="EMBL" id="VDK79846.1"/>
    </source>
</evidence>
<dbReference type="GO" id="GO:0016757">
    <property type="term" value="F:glycosyltransferase activity"/>
    <property type="evidence" value="ECO:0007669"/>
    <property type="project" value="UniProtKB-KW"/>
</dbReference>
<dbReference type="InterPro" id="IPR013155">
    <property type="entry name" value="M/V/L/I-tRNA-synth_anticd-bd"/>
</dbReference>
<evidence type="ECO:0000256" key="14">
    <source>
        <dbReference type="ARBA" id="ARBA00023146"/>
    </source>
</evidence>
<feature type="transmembrane region" description="Helical" evidence="18">
    <location>
        <begin position="1025"/>
        <end position="1047"/>
    </location>
</feature>
<keyword evidence="9" id="KW-0256">Endoplasmic reticulum</keyword>
<keyword evidence="13 18" id="KW-0472">Membrane</keyword>
<evidence type="ECO:0000256" key="12">
    <source>
        <dbReference type="ARBA" id="ARBA00022989"/>
    </source>
</evidence>
<dbReference type="NCBIfam" id="TIGR00422">
    <property type="entry name" value="valS"/>
    <property type="match status" value="1"/>
</dbReference>
<dbReference type="InterPro" id="IPR014729">
    <property type="entry name" value="Rossmann-like_a/b/a_fold"/>
</dbReference>
<accession>A0A3P6SX76</accession>
<dbReference type="Proteomes" id="UP000277928">
    <property type="component" value="Unassembled WGS sequence"/>
</dbReference>
<evidence type="ECO:0000256" key="9">
    <source>
        <dbReference type="ARBA" id="ARBA00022824"/>
    </source>
</evidence>
<dbReference type="EC" id="6.1.1.9" evidence="3"/>
<protein>
    <recommendedName>
        <fullName evidence="3">valine--tRNA ligase</fullName>
        <ecNumber evidence="3">6.1.1.9</ecNumber>
    </recommendedName>
    <alternativeName>
        <fullName evidence="15">Valyl-tRNA synthetase</fullName>
    </alternativeName>
</protein>
<feature type="transmembrane region" description="Helical" evidence="18">
    <location>
        <begin position="1089"/>
        <end position="1106"/>
    </location>
</feature>
<keyword evidence="6" id="KW-0808">Transferase</keyword>
<dbReference type="Pfam" id="PF03901">
    <property type="entry name" value="Glyco_transf_22"/>
    <property type="match status" value="1"/>
</dbReference>
<comment type="similarity">
    <text evidence="2 16">Belongs to the class-I aminoacyl-tRNA synthetase family.</text>
</comment>
<evidence type="ECO:0000256" key="13">
    <source>
        <dbReference type="ARBA" id="ARBA00023136"/>
    </source>
</evidence>
<dbReference type="SUPFAM" id="SSF52374">
    <property type="entry name" value="Nucleotidylyl transferase"/>
    <property type="match status" value="1"/>
</dbReference>
<keyword evidence="10 16" id="KW-0067">ATP-binding</keyword>
<keyword evidence="14 16" id="KW-0030">Aminoacyl-tRNA synthetase</keyword>
<dbReference type="AlphaFoldDB" id="A0A3P6SX76"/>
<dbReference type="GO" id="GO:0005524">
    <property type="term" value="F:ATP binding"/>
    <property type="evidence" value="ECO:0007669"/>
    <property type="project" value="UniProtKB-KW"/>
</dbReference>
<dbReference type="SUPFAM" id="SSF50677">
    <property type="entry name" value="ValRS/IleRS/LeuRS editing domain"/>
    <property type="match status" value="1"/>
</dbReference>
<sequence>MVQYVRNTSFDINAVIKSHEKWMRHAVAMQGKESDSKICRIILPPPNVTGNLHLGHALTVTVEDAMCRYRRLQGQQVIWYPGFDHAGIATQVVVERMLWNEKKLRKHQVTQHDFLELCQRWKNERVADISKQLKALGATLDWSNMYYTLDDRFSEAVAAAFCQLYNNGLIFNDLRMINWCPTLRSAISDQEVDIVDVGKDNSFLLNKCGFEKKYIEVGVMHRIRYEFLDASSSSGSNYLEVGTTRPETLFADCALVVNPNDERYVKYIGLHVRHPLCPDRTLPILADEAVQVDKGTGVLKLTPAHDFTDFAIARNHADHLSDEDFNRACIDESGCLINAANLDGMDRFEARNEVVAKLVERDKYGGRMSYHEQQLRICGRTGDIIEPMVKKQWFMDCTSMNDAVLRAIEQGLLTVTPKYMQKHLENWLNKKEPWCLSRQLDWGQRIPAFRLSSNSDWIVAPNEAEALRLCDGANTKMNLKQDDDVLDTWFSSSLIPIILLGWPKKRIDRIPLSVLETGYDIAGFWVARMVAVCYSLTGYLPFPKVVLHGLVCDENGKKMSKSLGNVIDPMYIVDGISVQKMLEHLDKSTLSEREKKMAADSLKSRFPKGIPQCGPDALRFALLRYDVGAMNINVDVVQTAMEGLKFCNKLWNLCIYADEVWQNYCEASDQVCRDRIEDCWIRSRLENSLMIMSEKMESNCPHLALNALHKFLCNDLCDVYIETTKKALWSKDFPRLRVIAEVLRDVIEKSLIHLSIFMPFVSAYLFDRIKRDKGSSIFVADPKMDLKPTLIDKKLEEDMSFVLQVIKTVRSIRAQFQISSKNTLEVTCCGESCDLKNFKLIIQELCNVTLSSAVPEENNYNLPFPVSGYAAEIHVSIGAECGSLVKGELLRRLQKAEKRKGQFLHQIDKHEKLAKSATRGDLIERHQRKISQANAVVNGMVEEISKLGALIKKLEDFSKKFNFWLQAMSRRKRPSEWLLIGVCVLHVMMAPYTKVEESFNVQAIHDILYHQLNFTKYDHHEFPGVVPRTFVGAVIVSATLLPVVSYFSNISKHWILYGVRFVLGLTILFAFNHFAQRIDKKFGELSGDFLRPLPNTFALLGVLWTYQKILDERWLCAARIATVFTLLFRCELILFYGCVFIWPVLTRQLPLLGRN</sequence>
<feature type="transmembrane region" description="Helical" evidence="18">
    <location>
        <begin position="1126"/>
        <end position="1145"/>
    </location>
</feature>
<dbReference type="STRING" id="42156.A0A3P6SX76"/>
<dbReference type="SUPFAM" id="SSF47323">
    <property type="entry name" value="Anticodon-binding domain of a subclass of class I aminoacyl-tRNA synthetases"/>
    <property type="match status" value="1"/>
</dbReference>
<dbReference type="Gene3D" id="1.10.730.10">
    <property type="entry name" value="Isoleucyl-tRNA Synthetase, Domain 1"/>
    <property type="match status" value="1"/>
</dbReference>
<evidence type="ECO:0000313" key="22">
    <source>
        <dbReference type="Proteomes" id="UP000277928"/>
    </source>
</evidence>
<dbReference type="InterPro" id="IPR005599">
    <property type="entry name" value="GPI_mannosylTrfase"/>
</dbReference>
<evidence type="ECO:0000256" key="11">
    <source>
        <dbReference type="ARBA" id="ARBA00022917"/>
    </source>
</evidence>
<dbReference type="InterPro" id="IPR002300">
    <property type="entry name" value="aa-tRNA-synth_Ia"/>
</dbReference>
<dbReference type="OMA" id="GMTKMFP"/>
<evidence type="ECO:0000256" key="1">
    <source>
        <dbReference type="ARBA" id="ARBA00004477"/>
    </source>
</evidence>
<dbReference type="PANTHER" id="PTHR11946:SF111">
    <property type="entry name" value="VALINE--TRNA LIGASE"/>
    <property type="match status" value="1"/>
</dbReference>
<dbReference type="GO" id="GO:0006438">
    <property type="term" value="P:valyl-tRNA aminoacylation"/>
    <property type="evidence" value="ECO:0007669"/>
    <property type="project" value="InterPro"/>
</dbReference>
<evidence type="ECO:0000256" key="3">
    <source>
        <dbReference type="ARBA" id="ARBA00013169"/>
    </source>
</evidence>
<evidence type="ECO:0000256" key="17">
    <source>
        <dbReference type="SAM" id="Coils"/>
    </source>
</evidence>
<name>A0A3P6SX76_LITSI</name>
<evidence type="ECO:0000256" key="16">
    <source>
        <dbReference type="RuleBase" id="RU363035"/>
    </source>
</evidence>
<dbReference type="InterPro" id="IPR002303">
    <property type="entry name" value="Valyl-tRNA_ligase"/>
</dbReference>
<evidence type="ECO:0000256" key="18">
    <source>
        <dbReference type="SAM" id="Phobius"/>
    </source>
</evidence>
<feature type="non-terminal residue" evidence="21">
    <location>
        <position position="1155"/>
    </location>
</feature>
<keyword evidence="17" id="KW-0175">Coiled coil</keyword>
<evidence type="ECO:0000256" key="6">
    <source>
        <dbReference type="ARBA" id="ARBA00022679"/>
    </source>
</evidence>
<dbReference type="CDD" id="cd07962">
    <property type="entry name" value="Anticodon_Ia_Val"/>
    <property type="match status" value="1"/>
</dbReference>
<evidence type="ECO:0000256" key="15">
    <source>
        <dbReference type="ARBA" id="ARBA00029936"/>
    </source>
</evidence>
<feature type="domain" description="Aminoacyl-tRNA synthetase class Ia" evidence="19">
    <location>
        <begin position="22"/>
        <end position="628"/>
    </location>
</feature>
<dbReference type="OrthoDB" id="629407at2759"/>
<dbReference type="GO" id="GO:0005789">
    <property type="term" value="C:endoplasmic reticulum membrane"/>
    <property type="evidence" value="ECO:0007669"/>
    <property type="project" value="UniProtKB-SubCell"/>
</dbReference>
<dbReference type="GO" id="GO:0002161">
    <property type="term" value="F:aminoacyl-tRNA deacylase activity"/>
    <property type="evidence" value="ECO:0007669"/>
    <property type="project" value="InterPro"/>
</dbReference>
<keyword evidence="7 18" id="KW-0812">Transmembrane</keyword>
<organism evidence="21 22">
    <name type="scientific">Litomosoides sigmodontis</name>
    <name type="common">Filarial nematode worm</name>
    <dbReference type="NCBI Taxonomy" id="42156"/>
    <lineage>
        <taxon>Eukaryota</taxon>
        <taxon>Metazoa</taxon>
        <taxon>Ecdysozoa</taxon>
        <taxon>Nematoda</taxon>
        <taxon>Chromadorea</taxon>
        <taxon>Rhabditida</taxon>
        <taxon>Spirurina</taxon>
        <taxon>Spiruromorpha</taxon>
        <taxon>Filarioidea</taxon>
        <taxon>Onchocercidae</taxon>
        <taxon>Litomosoides</taxon>
    </lineage>
</organism>
<dbReference type="Gene3D" id="3.40.50.620">
    <property type="entry name" value="HUPs"/>
    <property type="match status" value="2"/>
</dbReference>
<feature type="transmembrane region" description="Helical" evidence="18">
    <location>
        <begin position="1054"/>
        <end position="1074"/>
    </location>
</feature>
<dbReference type="InterPro" id="IPR001412">
    <property type="entry name" value="aa-tRNA-synth_I_CS"/>
</dbReference>
<evidence type="ECO:0000256" key="2">
    <source>
        <dbReference type="ARBA" id="ARBA00005594"/>
    </source>
</evidence>
<evidence type="ECO:0000256" key="5">
    <source>
        <dbReference type="ARBA" id="ARBA00022676"/>
    </source>
</evidence>
<comment type="subcellular location">
    <subcellularLocation>
        <location evidence="1">Endoplasmic reticulum membrane</location>
        <topology evidence="1">Multi-pass membrane protein</topology>
    </subcellularLocation>
</comment>